<dbReference type="GO" id="GO:0005549">
    <property type="term" value="F:odorant binding"/>
    <property type="evidence" value="ECO:0007669"/>
    <property type="project" value="InterPro"/>
</dbReference>
<organism evidence="2 3">
    <name type="scientific">Photinus pyralis</name>
    <name type="common">Common eastern firefly</name>
    <name type="synonym">Lampyris pyralis</name>
    <dbReference type="NCBI Taxonomy" id="7054"/>
    <lineage>
        <taxon>Eukaryota</taxon>
        <taxon>Metazoa</taxon>
        <taxon>Ecdysozoa</taxon>
        <taxon>Arthropoda</taxon>
        <taxon>Hexapoda</taxon>
        <taxon>Insecta</taxon>
        <taxon>Pterygota</taxon>
        <taxon>Neoptera</taxon>
        <taxon>Endopterygota</taxon>
        <taxon>Coleoptera</taxon>
        <taxon>Polyphaga</taxon>
        <taxon>Elateriformia</taxon>
        <taxon>Elateroidea</taxon>
        <taxon>Lampyridae</taxon>
        <taxon>Lampyrinae</taxon>
        <taxon>Photinus</taxon>
    </lineage>
</organism>
<evidence type="ECO:0000313" key="2">
    <source>
        <dbReference type="EMBL" id="KAB0803955.1"/>
    </source>
</evidence>
<dbReference type="AlphaFoldDB" id="A0A5N4B302"/>
<feature type="signal peptide" evidence="1">
    <location>
        <begin position="1"/>
        <end position="16"/>
    </location>
</feature>
<dbReference type="InParanoid" id="A0A5N4B302"/>
<evidence type="ECO:0000313" key="3">
    <source>
        <dbReference type="Proteomes" id="UP000327044"/>
    </source>
</evidence>
<proteinExistence type="predicted"/>
<keyword evidence="1" id="KW-0732">Signal</keyword>
<dbReference type="Gene3D" id="1.10.238.20">
    <property type="entry name" value="Pheromone/general odorant binding protein domain"/>
    <property type="match status" value="1"/>
</dbReference>
<dbReference type="Pfam" id="PF01395">
    <property type="entry name" value="PBP_GOBP"/>
    <property type="match status" value="1"/>
</dbReference>
<dbReference type="SUPFAM" id="SSF47565">
    <property type="entry name" value="Insect pheromone/odorant-binding proteins"/>
    <property type="match status" value="1"/>
</dbReference>
<sequence length="135" mass="15198">MKSLLLTVLLVADVIAVWEVELKVREQWSALVQPYESVCECETHIRPDLAYGMFINSHYCNKACVKCYLKCLYFALNLMNPATGAVNEAEFVRQFAGVTPEIAKCCNEEASTTTDPCETAYIMMKCIVKELAVEK</sequence>
<dbReference type="OrthoDB" id="6601693at2759"/>
<dbReference type="CDD" id="cd23992">
    <property type="entry name" value="PBP_GOBP"/>
    <property type="match status" value="1"/>
</dbReference>
<name>A0A5N4B302_PHOPY</name>
<gene>
    <name evidence="2" type="ORF">PPYR_00925</name>
</gene>
<keyword evidence="3" id="KW-1185">Reference proteome</keyword>
<dbReference type="InterPro" id="IPR036728">
    <property type="entry name" value="PBP_GOBP_sf"/>
</dbReference>
<dbReference type="Proteomes" id="UP000327044">
    <property type="component" value="Unassembled WGS sequence"/>
</dbReference>
<dbReference type="InterPro" id="IPR006170">
    <property type="entry name" value="PBP/GOBP"/>
</dbReference>
<protein>
    <submittedName>
        <fullName evidence="2">Uncharacterized protein</fullName>
    </submittedName>
</protein>
<feature type="chain" id="PRO_5024384249" evidence="1">
    <location>
        <begin position="17"/>
        <end position="135"/>
    </location>
</feature>
<reference evidence="2 3" key="1">
    <citation type="journal article" date="2018" name="Elife">
        <title>Firefly genomes illuminate parallel origins of bioluminescence in beetles.</title>
        <authorList>
            <person name="Fallon T.R."/>
            <person name="Lower S.E."/>
            <person name="Chang C.H."/>
            <person name="Bessho-Uehara M."/>
            <person name="Martin G.J."/>
            <person name="Bewick A.J."/>
            <person name="Behringer M."/>
            <person name="Debat H.J."/>
            <person name="Wong I."/>
            <person name="Day J.C."/>
            <person name="Suvorov A."/>
            <person name="Silva C.J."/>
            <person name="Stanger-Hall K.F."/>
            <person name="Hall D.W."/>
            <person name="Schmitz R.J."/>
            <person name="Nelson D.R."/>
            <person name="Lewis S.M."/>
            <person name="Shigenobu S."/>
            <person name="Bybee S.M."/>
            <person name="Larracuente A.M."/>
            <person name="Oba Y."/>
            <person name="Weng J.K."/>
        </authorList>
    </citation>
    <scope>NUCLEOTIDE SEQUENCE [LARGE SCALE GENOMIC DNA]</scope>
    <source>
        <strain evidence="2">1611_PpyrPB1</strain>
        <tissue evidence="2">Whole body</tissue>
    </source>
</reference>
<comment type="caution">
    <text evidence="2">The sequence shown here is derived from an EMBL/GenBank/DDBJ whole genome shotgun (WGS) entry which is preliminary data.</text>
</comment>
<accession>A0A5N4B302</accession>
<dbReference type="EMBL" id="VVIM01000001">
    <property type="protein sequence ID" value="KAB0803955.1"/>
    <property type="molecule type" value="Genomic_DNA"/>
</dbReference>
<evidence type="ECO:0000256" key="1">
    <source>
        <dbReference type="SAM" id="SignalP"/>
    </source>
</evidence>